<evidence type="ECO:0000313" key="2">
    <source>
        <dbReference type="Proteomes" id="UP000789570"/>
    </source>
</evidence>
<comment type="caution">
    <text evidence="1">The sequence shown here is derived from an EMBL/GenBank/DDBJ whole genome shotgun (WGS) entry which is preliminary data.</text>
</comment>
<evidence type="ECO:0000313" key="1">
    <source>
        <dbReference type="EMBL" id="CAG8674686.1"/>
    </source>
</evidence>
<dbReference type="EMBL" id="CAJVPQ010005735">
    <property type="protein sequence ID" value="CAG8674686.1"/>
    <property type="molecule type" value="Genomic_DNA"/>
</dbReference>
<name>A0A9N9ECU9_9GLOM</name>
<dbReference type="Proteomes" id="UP000789570">
    <property type="component" value="Unassembled WGS sequence"/>
</dbReference>
<sequence>MEVDTILSSILAISVISNDKFGIIKYIVELNLSHLENIPIETGKIEELYKIYERFAKKIESEITQTVQENNISDKDHKELLPNRNWQKVLQDNSNI</sequence>
<reference evidence="1" key="1">
    <citation type="submission" date="2021-06" db="EMBL/GenBank/DDBJ databases">
        <authorList>
            <person name="Kallberg Y."/>
            <person name="Tangrot J."/>
            <person name="Rosling A."/>
        </authorList>
    </citation>
    <scope>NUCLEOTIDE SEQUENCE</scope>
    <source>
        <strain evidence="1">UK204</strain>
    </source>
</reference>
<keyword evidence="2" id="KW-1185">Reference proteome</keyword>
<proteinExistence type="predicted"/>
<gene>
    <name evidence="1" type="ORF">FCALED_LOCUS12190</name>
</gene>
<organism evidence="1 2">
    <name type="scientific">Funneliformis caledonium</name>
    <dbReference type="NCBI Taxonomy" id="1117310"/>
    <lineage>
        <taxon>Eukaryota</taxon>
        <taxon>Fungi</taxon>
        <taxon>Fungi incertae sedis</taxon>
        <taxon>Mucoromycota</taxon>
        <taxon>Glomeromycotina</taxon>
        <taxon>Glomeromycetes</taxon>
        <taxon>Glomerales</taxon>
        <taxon>Glomeraceae</taxon>
        <taxon>Funneliformis</taxon>
    </lineage>
</organism>
<accession>A0A9N9ECU9</accession>
<protein>
    <submittedName>
        <fullName evidence="1">17319_t:CDS:1</fullName>
    </submittedName>
</protein>
<feature type="non-terminal residue" evidence="1">
    <location>
        <position position="96"/>
    </location>
</feature>
<dbReference type="AlphaFoldDB" id="A0A9N9ECU9"/>
<feature type="non-terminal residue" evidence="1">
    <location>
        <position position="1"/>
    </location>
</feature>
<dbReference type="OrthoDB" id="2327721at2759"/>